<keyword evidence="2" id="KW-1185">Reference proteome</keyword>
<name>T1JUH7_TETUR</name>
<accession>T1JUH7</accession>
<dbReference type="EMBL" id="CAEY01000779">
    <property type="status" value="NOT_ANNOTATED_CDS"/>
    <property type="molecule type" value="Genomic_DNA"/>
</dbReference>
<evidence type="ECO:0000313" key="1">
    <source>
        <dbReference type="EnsemblMetazoa" id="tetur02g00990.1"/>
    </source>
</evidence>
<dbReference type="EnsemblMetazoa" id="tetur02g00990.1">
    <property type="protein sequence ID" value="tetur02g00990.1"/>
    <property type="gene ID" value="tetur02g00990"/>
</dbReference>
<dbReference type="AlphaFoldDB" id="T1JUH7"/>
<protein>
    <submittedName>
        <fullName evidence="1">Uncharacterized protein</fullName>
    </submittedName>
</protein>
<reference evidence="1" key="2">
    <citation type="submission" date="2015-06" db="UniProtKB">
        <authorList>
            <consortium name="EnsemblMetazoa"/>
        </authorList>
    </citation>
    <scope>IDENTIFICATION</scope>
</reference>
<reference evidence="2" key="1">
    <citation type="submission" date="2011-08" db="EMBL/GenBank/DDBJ databases">
        <authorList>
            <person name="Rombauts S."/>
        </authorList>
    </citation>
    <scope>NUCLEOTIDE SEQUENCE</scope>
    <source>
        <strain evidence="2">London</strain>
    </source>
</reference>
<organism evidence="1 2">
    <name type="scientific">Tetranychus urticae</name>
    <name type="common">Two-spotted spider mite</name>
    <dbReference type="NCBI Taxonomy" id="32264"/>
    <lineage>
        <taxon>Eukaryota</taxon>
        <taxon>Metazoa</taxon>
        <taxon>Ecdysozoa</taxon>
        <taxon>Arthropoda</taxon>
        <taxon>Chelicerata</taxon>
        <taxon>Arachnida</taxon>
        <taxon>Acari</taxon>
        <taxon>Acariformes</taxon>
        <taxon>Trombidiformes</taxon>
        <taxon>Prostigmata</taxon>
        <taxon>Eleutherengona</taxon>
        <taxon>Raphignathae</taxon>
        <taxon>Tetranychoidea</taxon>
        <taxon>Tetranychidae</taxon>
        <taxon>Tetranychus</taxon>
    </lineage>
</organism>
<dbReference type="HOGENOM" id="CLU_2641306_0_0_1"/>
<evidence type="ECO:0000313" key="2">
    <source>
        <dbReference type="Proteomes" id="UP000015104"/>
    </source>
</evidence>
<sequence>MALEGQILSSIITNYHHLNDMNPVHEISASFVIFLASQRISIITNGTHYDSCSDQFQLPLHNLNSINKLERFTVVMF</sequence>
<dbReference type="Proteomes" id="UP000015104">
    <property type="component" value="Unassembled WGS sequence"/>
</dbReference>
<proteinExistence type="predicted"/>